<protein>
    <submittedName>
        <fullName evidence="3">Amidohydrolase</fullName>
    </submittedName>
</protein>
<accession>A0A517TAT3</accession>
<organism evidence="3 4">
    <name type="scientific">Calycomorphotria hydatis</name>
    <dbReference type="NCBI Taxonomy" id="2528027"/>
    <lineage>
        <taxon>Bacteria</taxon>
        <taxon>Pseudomonadati</taxon>
        <taxon>Planctomycetota</taxon>
        <taxon>Planctomycetia</taxon>
        <taxon>Planctomycetales</taxon>
        <taxon>Planctomycetaceae</taxon>
        <taxon>Calycomorphotria</taxon>
    </lineage>
</organism>
<proteinExistence type="inferred from homology"/>
<feature type="domain" description="Amidohydrolase-related" evidence="2">
    <location>
        <begin position="3"/>
        <end position="277"/>
    </location>
</feature>
<comment type="similarity">
    <text evidence="1">Belongs to the metallo-dependent hydrolases superfamily.</text>
</comment>
<dbReference type="OrthoDB" id="5450317at2"/>
<dbReference type="AlphaFoldDB" id="A0A517TAT3"/>
<gene>
    <name evidence="3" type="ORF">V22_27370</name>
</gene>
<dbReference type="RefSeq" id="WP_145263525.1">
    <property type="nucleotide sequence ID" value="NZ_CP036316.1"/>
</dbReference>
<evidence type="ECO:0000313" key="4">
    <source>
        <dbReference type="Proteomes" id="UP000319976"/>
    </source>
</evidence>
<name>A0A517TAT3_9PLAN</name>
<dbReference type="Proteomes" id="UP000319976">
    <property type="component" value="Chromosome"/>
</dbReference>
<keyword evidence="3" id="KW-0378">Hydrolase</keyword>
<dbReference type="EMBL" id="CP036316">
    <property type="protein sequence ID" value="QDT65483.1"/>
    <property type="molecule type" value="Genomic_DNA"/>
</dbReference>
<dbReference type="PANTHER" id="PTHR43569">
    <property type="entry name" value="AMIDOHYDROLASE"/>
    <property type="match status" value="1"/>
</dbReference>
<dbReference type="KEGG" id="chya:V22_27370"/>
<evidence type="ECO:0000256" key="1">
    <source>
        <dbReference type="ARBA" id="ARBA00038310"/>
    </source>
</evidence>
<dbReference type="InterPro" id="IPR052350">
    <property type="entry name" value="Metallo-dep_Lactonases"/>
</dbReference>
<sequence>MVIDSHHHLWQRREPFDYSWLESPELKPINRDFLPDDLKPLIQQVDVDCTIVVQTQHDVRENDWALGLADKHEFIAGVVGWVDLASEECEDQLLKFCEHPKAVGIRHVTQDEPNDDYIVQPDILRGLKTLQKHGVPFDLLFYVKHLNHAQTLAAELPDLPMVIDHLSKPVIKEQRFDTWLDDFRAASRFPNIYCKLSGMITEADWQNWSPKDLKPYVGYALDFFGPERCMFGSDWPVCLLAGSYVDVKGALEELTGDLSVTEKEAIFGKTAANFYRLNN</sequence>
<dbReference type="Pfam" id="PF04909">
    <property type="entry name" value="Amidohydro_2"/>
    <property type="match status" value="1"/>
</dbReference>
<reference evidence="3 4" key="1">
    <citation type="submission" date="2019-02" db="EMBL/GenBank/DDBJ databases">
        <title>Deep-cultivation of Planctomycetes and their phenomic and genomic characterization uncovers novel biology.</title>
        <authorList>
            <person name="Wiegand S."/>
            <person name="Jogler M."/>
            <person name="Boedeker C."/>
            <person name="Pinto D."/>
            <person name="Vollmers J."/>
            <person name="Rivas-Marin E."/>
            <person name="Kohn T."/>
            <person name="Peeters S.H."/>
            <person name="Heuer A."/>
            <person name="Rast P."/>
            <person name="Oberbeckmann S."/>
            <person name="Bunk B."/>
            <person name="Jeske O."/>
            <person name="Meyerdierks A."/>
            <person name="Storesund J.E."/>
            <person name="Kallscheuer N."/>
            <person name="Luecker S."/>
            <person name="Lage O.M."/>
            <person name="Pohl T."/>
            <person name="Merkel B.J."/>
            <person name="Hornburger P."/>
            <person name="Mueller R.-W."/>
            <person name="Bruemmer F."/>
            <person name="Labrenz M."/>
            <person name="Spormann A.M."/>
            <person name="Op den Camp H."/>
            <person name="Overmann J."/>
            <person name="Amann R."/>
            <person name="Jetten M.S.M."/>
            <person name="Mascher T."/>
            <person name="Medema M.H."/>
            <person name="Devos D.P."/>
            <person name="Kaster A.-K."/>
            <person name="Ovreas L."/>
            <person name="Rohde M."/>
            <person name="Galperin M.Y."/>
            <person name="Jogler C."/>
        </authorList>
    </citation>
    <scope>NUCLEOTIDE SEQUENCE [LARGE SCALE GENOMIC DNA]</scope>
    <source>
        <strain evidence="3 4">V22</strain>
    </source>
</reference>
<evidence type="ECO:0000313" key="3">
    <source>
        <dbReference type="EMBL" id="QDT65483.1"/>
    </source>
</evidence>
<dbReference type="PANTHER" id="PTHR43569:SF2">
    <property type="entry name" value="AMIDOHYDROLASE-RELATED DOMAIN-CONTAINING PROTEIN"/>
    <property type="match status" value="1"/>
</dbReference>
<dbReference type="InterPro" id="IPR032466">
    <property type="entry name" value="Metal_Hydrolase"/>
</dbReference>
<dbReference type="InterPro" id="IPR006680">
    <property type="entry name" value="Amidohydro-rel"/>
</dbReference>
<dbReference type="SUPFAM" id="SSF51556">
    <property type="entry name" value="Metallo-dependent hydrolases"/>
    <property type="match status" value="1"/>
</dbReference>
<dbReference type="Gene3D" id="3.20.20.140">
    <property type="entry name" value="Metal-dependent hydrolases"/>
    <property type="match status" value="1"/>
</dbReference>
<keyword evidence="4" id="KW-1185">Reference proteome</keyword>
<evidence type="ECO:0000259" key="2">
    <source>
        <dbReference type="Pfam" id="PF04909"/>
    </source>
</evidence>
<dbReference type="GO" id="GO:0016787">
    <property type="term" value="F:hydrolase activity"/>
    <property type="evidence" value="ECO:0007669"/>
    <property type="project" value="UniProtKB-KW"/>
</dbReference>